<keyword evidence="2" id="KW-1185">Reference proteome</keyword>
<dbReference type="EMBL" id="ML208376">
    <property type="protein sequence ID" value="TFK67432.1"/>
    <property type="molecule type" value="Genomic_DNA"/>
</dbReference>
<accession>A0ACD3AR83</accession>
<name>A0ACD3AR83_9AGAR</name>
<evidence type="ECO:0000313" key="1">
    <source>
        <dbReference type="EMBL" id="TFK67432.1"/>
    </source>
</evidence>
<proteinExistence type="predicted"/>
<gene>
    <name evidence="1" type="ORF">BDN72DRAFT_888879</name>
</gene>
<protein>
    <submittedName>
        <fullName evidence="1">Uncharacterized protein</fullName>
    </submittedName>
</protein>
<reference evidence="1 2" key="1">
    <citation type="journal article" date="2019" name="Nat. Ecol. Evol.">
        <title>Megaphylogeny resolves global patterns of mushroom evolution.</title>
        <authorList>
            <person name="Varga T."/>
            <person name="Krizsan K."/>
            <person name="Foldi C."/>
            <person name="Dima B."/>
            <person name="Sanchez-Garcia M."/>
            <person name="Sanchez-Ramirez S."/>
            <person name="Szollosi G.J."/>
            <person name="Szarkandi J.G."/>
            <person name="Papp V."/>
            <person name="Albert L."/>
            <person name="Andreopoulos W."/>
            <person name="Angelini C."/>
            <person name="Antonin V."/>
            <person name="Barry K.W."/>
            <person name="Bougher N.L."/>
            <person name="Buchanan P."/>
            <person name="Buyck B."/>
            <person name="Bense V."/>
            <person name="Catcheside P."/>
            <person name="Chovatia M."/>
            <person name="Cooper J."/>
            <person name="Damon W."/>
            <person name="Desjardin D."/>
            <person name="Finy P."/>
            <person name="Geml J."/>
            <person name="Haridas S."/>
            <person name="Hughes K."/>
            <person name="Justo A."/>
            <person name="Karasinski D."/>
            <person name="Kautmanova I."/>
            <person name="Kiss B."/>
            <person name="Kocsube S."/>
            <person name="Kotiranta H."/>
            <person name="LaButti K.M."/>
            <person name="Lechner B.E."/>
            <person name="Liimatainen K."/>
            <person name="Lipzen A."/>
            <person name="Lukacs Z."/>
            <person name="Mihaltcheva S."/>
            <person name="Morgado L.N."/>
            <person name="Niskanen T."/>
            <person name="Noordeloos M.E."/>
            <person name="Ohm R.A."/>
            <person name="Ortiz-Santana B."/>
            <person name="Ovrebo C."/>
            <person name="Racz N."/>
            <person name="Riley R."/>
            <person name="Savchenko A."/>
            <person name="Shiryaev A."/>
            <person name="Soop K."/>
            <person name="Spirin V."/>
            <person name="Szebenyi C."/>
            <person name="Tomsovsky M."/>
            <person name="Tulloss R.E."/>
            <person name="Uehling J."/>
            <person name="Grigoriev I.V."/>
            <person name="Vagvolgyi C."/>
            <person name="Papp T."/>
            <person name="Martin F.M."/>
            <person name="Miettinen O."/>
            <person name="Hibbett D.S."/>
            <person name="Nagy L.G."/>
        </authorList>
    </citation>
    <scope>NUCLEOTIDE SEQUENCE [LARGE SCALE GENOMIC DNA]</scope>
    <source>
        <strain evidence="1 2">NL-1719</strain>
    </source>
</reference>
<sequence>MSFNNHPRTASTSGPTSTRDVPQHHHEFHEEATADIPAKWLPNEPLRYPVPKLSEDPWEACHKVVDKYDDDICKAWKDEIDKLLIFAGLFSATVTAFAIESYQWLEDPRDTNTDLLAQLVMLQQNIGTSSISSPSNSSAAVALPPFSPSQSAIRINIFWFLSLILALGSVLIGILCLQWLREYQRPVSMSSKDSLICRQIRYDGLTAWKVPSIISFLPLILQLSLVLFFAGVFDLLWNRDQIVGIVVAMPIALATLFLIITTILPTAQNLIFTVSKDCPPPAQCPYKSPQSWLFHRLASLGPFTTPRFIP</sequence>
<dbReference type="Proteomes" id="UP000308600">
    <property type="component" value="Unassembled WGS sequence"/>
</dbReference>
<organism evidence="1 2">
    <name type="scientific">Pluteus cervinus</name>
    <dbReference type="NCBI Taxonomy" id="181527"/>
    <lineage>
        <taxon>Eukaryota</taxon>
        <taxon>Fungi</taxon>
        <taxon>Dikarya</taxon>
        <taxon>Basidiomycota</taxon>
        <taxon>Agaricomycotina</taxon>
        <taxon>Agaricomycetes</taxon>
        <taxon>Agaricomycetidae</taxon>
        <taxon>Agaricales</taxon>
        <taxon>Pluteineae</taxon>
        <taxon>Pluteaceae</taxon>
        <taxon>Pluteus</taxon>
    </lineage>
</organism>
<evidence type="ECO:0000313" key="2">
    <source>
        <dbReference type="Proteomes" id="UP000308600"/>
    </source>
</evidence>